<dbReference type="NCBIfam" id="TIGR02937">
    <property type="entry name" value="sigma70-ECF"/>
    <property type="match status" value="1"/>
</dbReference>
<dbReference type="SUPFAM" id="SSF88659">
    <property type="entry name" value="Sigma3 and sigma4 domains of RNA polymerase sigma factors"/>
    <property type="match status" value="2"/>
</dbReference>
<evidence type="ECO:0000313" key="9">
    <source>
        <dbReference type="Proteomes" id="UP001166402"/>
    </source>
</evidence>
<name>A0ABS4NB28_9THEO</name>
<dbReference type="Proteomes" id="UP001166402">
    <property type="component" value="Unassembled WGS sequence"/>
</dbReference>
<dbReference type="PANTHER" id="PTHR30603">
    <property type="entry name" value="RNA POLYMERASE SIGMA FACTOR RPO"/>
    <property type="match status" value="1"/>
</dbReference>
<dbReference type="SUPFAM" id="SSF88946">
    <property type="entry name" value="Sigma2 domain of RNA polymerase sigma factors"/>
    <property type="match status" value="1"/>
</dbReference>
<dbReference type="Gene3D" id="1.10.10.10">
    <property type="entry name" value="Winged helix-like DNA-binding domain superfamily/Winged helix DNA-binding domain"/>
    <property type="match status" value="2"/>
</dbReference>
<sequence>MSKVLTRKEEAELFKRLRNGDKSAKDILVEHNMRLVQKMASKLSKPGFEFDDLVQEGLIGLLTAIDKYDYTRGYKFSTYSVWYIRQRIQRYMKNTSKSVRLPIHIQEKINKVLSTMYDLEQKNGEKPTVKEIAVEMKLDENTVGKYLKLAESVASLNQYVDDEKCDAELIDYLVDEEVDIENETINEQLKQEIDKVLDILPERERLILELRFGIGTEEPMTLEQIGNMLGLTRERIRQIEIKALKKLRRDKMCQKLKEYWQEI</sequence>
<organism evidence="8 9">
    <name type="scientific">Thermoanaerobacterium butyriciformans</name>
    <dbReference type="NCBI Taxonomy" id="1702242"/>
    <lineage>
        <taxon>Bacteria</taxon>
        <taxon>Bacillati</taxon>
        <taxon>Bacillota</taxon>
        <taxon>Clostridia</taxon>
        <taxon>Thermoanaerobacterales</taxon>
        <taxon>Thermoanaerobacteraceae</taxon>
        <taxon>Thermoanaerobacterium</taxon>
    </lineage>
</organism>
<evidence type="ECO:0000256" key="3">
    <source>
        <dbReference type="ARBA" id="ARBA00023125"/>
    </source>
</evidence>
<proteinExistence type="inferred from homology"/>
<evidence type="ECO:0000256" key="1">
    <source>
        <dbReference type="ARBA" id="ARBA00023015"/>
    </source>
</evidence>
<feature type="domain" description="RNA polymerase sigma-70" evidence="7">
    <location>
        <begin position="221"/>
        <end position="247"/>
    </location>
</feature>
<accession>A0ABS4NB28</accession>
<dbReference type="InterPro" id="IPR013325">
    <property type="entry name" value="RNA_pol_sigma_r2"/>
</dbReference>
<dbReference type="InterPro" id="IPR036388">
    <property type="entry name" value="WH-like_DNA-bd_sf"/>
</dbReference>
<keyword evidence="2 5" id="KW-0731">Sigma factor</keyword>
<dbReference type="InterPro" id="IPR007627">
    <property type="entry name" value="RNA_pol_sigma70_r2"/>
</dbReference>
<evidence type="ECO:0000256" key="4">
    <source>
        <dbReference type="ARBA" id="ARBA00023163"/>
    </source>
</evidence>
<dbReference type="PROSITE" id="PS00716">
    <property type="entry name" value="SIGMA70_2"/>
    <property type="match status" value="1"/>
</dbReference>
<dbReference type="InterPro" id="IPR007630">
    <property type="entry name" value="RNA_pol_sigma70_r4"/>
</dbReference>
<dbReference type="RefSeq" id="WP_209452830.1">
    <property type="nucleotide sequence ID" value="NZ_JAGGLT010000002.1"/>
</dbReference>
<protein>
    <recommendedName>
        <fullName evidence="5">RNA polymerase sigma factor</fullName>
    </recommendedName>
</protein>
<dbReference type="InterPro" id="IPR007624">
    <property type="entry name" value="RNA_pol_sigma70_r3"/>
</dbReference>
<evidence type="ECO:0000256" key="5">
    <source>
        <dbReference type="RuleBase" id="RU362124"/>
    </source>
</evidence>
<dbReference type="PANTHER" id="PTHR30603:SF47">
    <property type="entry name" value="RNA POLYMERASE SIGMA FACTOR SIGD, CHLOROPLASTIC"/>
    <property type="match status" value="1"/>
</dbReference>
<feature type="domain" description="RNA polymerase sigma-70" evidence="6">
    <location>
        <begin position="52"/>
        <end position="65"/>
    </location>
</feature>
<evidence type="ECO:0000313" key="8">
    <source>
        <dbReference type="EMBL" id="MBP2070863.1"/>
    </source>
</evidence>
<dbReference type="InterPro" id="IPR014284">
    <property type="entry name" value="RNA_pol_sigma-70_dom"/>
</dbReference>
<dbReference type="EMBL" id="JAGGLT010000002">
    <property type="protein sequence ID" value="MBP2070863.1"/>
    <property type="molecule type" value="Genomic_DNA"/>
</dbReference>
<evidence type="ECO:0000259" key="6">
    <source>
        <dbReference type="PROSITE" id="PS00715"/>
    </source>
</evidence>
<comment type="caution">
    <text evidence="8">The sequence shown here is derived from an EMBL/GenBank/DDBJ whole genome shotgun (WGS) entry which is preliminary data.</text>
</comment>
<dbReference type="PIRSF" id="PIRSF000770">
    <property type="entry name" value="RNA_pol_sigma-SigE/K"/>
    <property type="match status" value="1"/>
</dbReference>
<comment type="function">
    <text evidence="5">Sigma factors are initiation factors that promote the attachment of RNA polymerase to specific initiation sites and are then released.</text>
</comment>
<gene>
    <name evidence="8" type="ORF">J2Z80_000361</name>
</gene>
<dbReference type="Pfam" id="PF04539">
    <property type="entry name" value="Sigma70_r3"/>
    <property type="match status" value="1"/>
</dbReference>
<dbReference type="Pfam" id="PF04542">
    <property type="entry name" value="Sigma70_r2"/>
    <property type="match status" value="1"/>
</dbReference>
<dbReference type="Gene3D" id="1.10.601.10">
    <property type="entry name" value="RNA Polymerase Primary Sigma Factor"/>
    <property type="match status" value="1"/>
</dbReference>
<keyword evidence="4 5" id="KW-0804">Transcription</keyword>
<dbReference type="CDD" id="cd06171">
    <property type="entry name" value="Sigma70_r4"/>
    <property type="match status" value="1"/>
</dbReference>
<evidence type="ECO:0000259" key="7">
    <source>
        <dbReference type="PROSITE" id="PS00716"/>
    </source>
</evidence>
<keyword evidence="9" id="KW-1185">Reference proteome</keyword>
<keyword evidence="3 5" id="KW-0238">DNA-binding</keyword>
<dbReference type="PROSITE" id="PS00715">
    <property type="entry name" value="SIGMA70_1"/>
    <property type="match status" value="1"/>
</dbReference>
<dbReference type="InterPro" id="IPR050239">
    <property type="entry name" value="Sigma-70_RNA_pol_init_factors"/>
</dbReference>
<keyword evidence="1 5" id="KW-0805">Transcription regulation</keyword>
<reference evidence="8" key="1">
    <citation type="submission" date="2021-03" db="EMBL/GenBank/DDBJ databases">
        <title>Genomic Encyclopedia of Type Strains, Phase IV (KMG-IV): sequencing the most valuable type-strain genomes for metagenomic binning, comparative biology and taxonomic classification.</title>
        <authorList>
            <person name="Goeker M."/>
        </authorList>
    </citation>
    <scope>NUCLEOTIDE SEQUENCE</scope>
    <source>
        <strain evidence="8">DSM 101588</strain>
    </source>
</reference>
<dbReference type="InterPro" id="IPR013324">
    <property type="entry name" value="RNA_pol_sigma_r3/r4-like"/>
</dbReference>
<dbReference type="InterPro" id="IPR000943">
    <property type="entry name" value="RNA_pol_sigma70"/>
</dbReference>
<dbReference type="Pfam" id="PF04545">
    <property type="entry name" value="Sigma70_r4"/>
    <property type="match status" value="1"/>
</dbReference>
<evidence type="ECO:0000256" key="2">
    <source>
        <dbReference type="ARBA" id="ARBA00023082"/>
    </source>
</evidence>
<dbReference type="PRINTS" id="PR00046">
    <property type="entry name" value="SIGMA70FCT"/>
</dbReference>
<comment type="similarity">
    <text evidence="5">Belongs to the sigma-70 factor family.</text>
</comment>